<proteinExistence type="predicted"/>
<comment type="caution">
    <text evidence="2">The sequence shown here is derived from an EMBL/GenBank/DDBJ whole genome shotgun (WGS) entry which is preliminary data.</text>
</comment>
<feature type="compositionally biased region" description="Basic and acidic residues" evidence="1">
    <location>
        <begin position="244"/>
        <end position="253"/>
    </location>
</feature>
<name>A0AA38JID1_9AGAR</name>
<reference evidence="2" key="1">
    <citation type="submission" date="2022-08" db="EMBL/GenBank/DDBJ databases">
        <authorList>
            <consortium name="DOE Joint Genome Institute"/>
            <person name="Min B."/>
            <person name="Sierra-Patev S."/>
            <person name="Naranjo-Ortiz M."/>
            <person name="Looney B."/>
            <person name="Konkel Z."/>
            <person name="Slot J.C."/>
            <person name="Sakamoto Y."/>
            <person name="Steenwyk J.L."/>
            <person name="Rokas A."/>
            <person name="Carro J."/>
            <person name="Camarero S."/>
            <person name="Ferreira P."/>
            <person name="Molpeceres G."/>
            <person name="Ruiz-duenas F.J."/>
            <person name="Serrano A."/>
            <person name="Henrissat B."/>
            <person name="Drula E."/>
            <person name="Hughes K.W."/>
            <person name="Mata J.L."/>
            <person name="Ishikawa N.K."/>
            <person name="Vargas-Isla R."/>
            <person name="Ushijima S."/>
            <person name="Smith C.A."/>
            <person name="Ahrendt S."/>
            <person name="Andreopoulos W."/>
            <person name="He G."/>
            <person name="LaButti K."/>
            <person name="Lipzen A."/>
            <person name="Ng V."/>
            <person name="Riley R."/>
            <person name="Sandor L."/>
            <person name="Barry K."/>
            <person name="Martinez A.T."/>
            <person name="Xiao Y."/>
            <person name="Gibbons J.G."/>
            <person name="Terashima K."/>
            <person name="Hibbett D.S."/>
            <person name="Grigoriev I.V."/>
        </authorList>
    </citation>
    <scope>NUCLEOTIDE SEQUENCE</scope>
    <source>
        <strain evidence="2">ET3784</strain>
    </source>
</reference>
<feature type="compositionally biased region" description="Acidic residues" evidence="1">
    <location>
        <begin position="49"/>
        <end position="66"/>
    </location>
</feature>
<dbReference type="Proteomes" id="UP001176059">
    <property type="component" value="Unassembled WGS sequence"/>
</dbReference>
<sequence length="349" mass="37891">MPDSSILSPEASRSARPLKRSASAASLPTPPRTNRRQKNRKLRTLKVIDEEERDEDGATSLDEEEESKGAKYKRRKISGVIEENEADEEAFWMAGSPTSKKGKTKESTIDESDSDSDTTTSFLSRRGQKSSTVGSAPVSPPPSHRRVPAAKIASVAPALKLKLLPVVEESPSPSGTSPPATPKSSKMPASRDTPNNPFLASPLDLDSAASGSKSPGSSLGPLKEKATMTYVFRGVKKTYANPYYDHENNKTRSPEPTSLLPPEHEDYTPDLRGAPRALWPRKKKGVPLPVPDSPTNRARRRKAPVRPTATLIDSDDELDDKGDDEEDVSLRPVRLFGPGGRHPGVTSRS</sequence>
<feature type="region of interest" description="Disordered" evidence="1">
    <location>
        <begin position="165"/>
        <end position="227"/>
    </location>
</feature>
<gene>
    <name evidence="2" type="ORF">DFJ43DRAFT_587807</name>
</gene>
<keyword evidence="3" id="KW-1185">Reference proteome</keyword>
<feature type="compositionally biased region" description="Low complexity" evidence="1">
    <location>
        <begin position="165"/>
        <end position="190"/>
    </location>
</feature>
<protein>
    <submittedName>
        <fullName evidence="2">Uncharacterized protein</fullName>
    </submittedName>
</protein>
<organism evidence="2 3">
    <name type="scientific">Lentinula guzmanii</name>
    <dbReference type="NCBI Taxonomy" id="2804957"/>
    <lineage>
        <taxon>Eukaryota</taxon>
        <taxon>Fungi</taxon>
        <taxon>Dikarya</taxon>
        <taxon>Basidiomycota</taxon>
        <taxon>Agaricomycotina</taxon>
        <taxon>Agaricomycetes</taxon>
        <taxon>Agaricomycetidae</taxon>
        <taxon>Agaricales</taxon>
        <taxon>Marasmiineae</taxon>
        <taxon>Omphalotaceae</taxon>
        <taxon>Lentinula</taxon>
    </lineage>
</organism>
<evidence type="ECO:0000313" key="2">
    <source>
        <dbReference type="EMBL" id="KAJ3725069.1"/>
    </source>
</evidence>
<feature type="compositionally biased region" description="Low complexity" evidence="1">
    <location>
        <begin position="207"/>
        <end position="221"/>
    </location>
</feature>
<evidence type="ECO:0000256" key="1">
    <source>
        <dbReference type="SAM" id="MobiDB-lite"/>
    </source>
</evidence>
<reference evidence="2" key="2">
    <citation type="journal article" date="2023" name="Proc. Natl. Acad. Sci. U.S.A.">
        <title>A global phylogenomic analysis of the shiitake genus Lentinula.</title>
        <authorList>
            <person name="Sierra-Patev S."/>
            <person name="Min B."/>
            <person name="Naranjo-Ortiz M."/>
            <person name="Looney B."/>
            <person name="Konkel Z."/>
            <person name="Slot J.C."/>
            <person name="Sakamoto Y."/>
            <person name="Steenwyk J.L."/>
            <person name="Rokas A."/>
            <person name="Carro J."/>
            <person name="Camarero S."/>
            <person name="Ferreira P."/>
            <person name="Molpeceres G."/>
            <person name="Ruiz-Duenas F.J."/>
            <person name="Serrano A."/>
            <person name="Henrissat B."/>
            <person name="Drula E."/>
            <person name="Hughes K.W."/>
            <person name="Mata J.L."/>
            <person name="Ishikawa N.K."/>
            <person name="Vargas-Isla R."/>
            <person name="Ushijima S."/>
            <person name="Smith C.A."/>
            <person name="Donoghue J."/>
            <person name="Ahrendt S."/>
            <person name="Andreopoulos W."/>
            <person name="He G."/>
            <person name="LaButti K."/>
            <person name="Lipzen A."/>
            <person name="Ng V."/>
            <person name="Riley R."/>
            <person name="Sandor L."/>
            <person name="Barry K."/>
            <person name="Martinez A.T."/>
            <person name="Xiao Y."/>
            <person name="Gibbons J.G."/>
            <person name="Terashima K."/>
            <person name="Grigoriev I.V."/>
            <person name="Hibbett D."/>
        </authorList>
    </citation>
    <scope>NUCLEOTIDE SEQUENCE</scope>
    <source>
        <strain evidence="2">ET3784</strain>
    </source>
</reference>
<feature type="region of interest" description="Disordered" evidence="1">
    <location>
        <begin position="1"/>
        <end position="151"/>
    </location>
</feature>
<feature type="compositionally biased region" description="Acidic residues" evidence="1">
    <location>
        <begin position="313"/>
        <end position="327"/>
    </location>
</feature>
<feature type="compositionally biased region" description="Basic residues" evidence="1">
    <location>
        <begin position="33"/>
        <end position="44"/>
    </location>
</feature>
<evidence type="ECO:0000313" key="3">
    <source>
        <dbReference type="Proteomes" id="UP001176059"/>
    </source>
</evidence>
<dbReference type="AlphaFoldDB" id="A0AA38JID1"/>
<dbReference type="EMBL" id="JANVFO010000047">
    <property type="protein sequence ID" value="KAJ3725069.1"/>
    <property type="molecule type" value="Genomic_DNA"/>
</dbReference>
<accession>A0AA38JID1</accession>
<feature type="region of interest" description="Disordered" evidence="1">
    <location>
        <begin position="241"/>
        <end position="349"/>
    </location>
</feature>